<evidence type="ECO:0000256" key="5">
    <source>
        <dbReference type="ARBA" id="ARBA00029843"/>
    </source>
</evidence>
<evidence type="ECO:0000256" key="7">
    <source>
        <dbReference type="ARBA" id="ARBA00049453"/>
    </source>
</evidence>
<dbReference type="InterPro" id="IPR002213">
    <property type="entry name" value="UDP_glucos_trans"/>
</dbReference>
<keyword evidence="11" id="KW-1185">Reference proteome</keyword>
<dbReference type="PANTHER" id="PTHR48050">
    <property type="entry name" value="STEROL 3-BETA-GLUCOSYLTRANSFERASE"/>
    <property type="match status" value="1"/>
</dbReference>
<evidence type="ECO:0000259" key="8">
    <source>
        <dbReference type="Pfam" id="PF03033"/>
    </source>
</evidence>
<reference evidence="10 11" key="1">
    <citation type="submission" date="2020-12" db="EMBL/GenBank/DDBJ databases">
        <title>Metabolic potential, ecology and presence of endohyphal bacteria is reflected in genomic diversity of Mucoromycotina.</title>
        <authorList>
            <person name="Muszewska A."/>
            <person name="Okrasinska A."/>
            <person name="Steczkiewicz K."/>
            <person name="Drgas O."/>
            <person name="Orlowska M."/>
            <person name="Perlinska-Lenart U."/>
            <person name="Aleksandrzak-Piekarczyk T."/>
            <person name="Szatraj K."/>
            <person name="Zielenkiewicz U."/>
            <person name="Pilsyk S."/>
            <person name="Malc E."/>
            <person name="Mieczkowski P."/>
            <person name="Kruszewska J.S."/>
            <person name="Biernat P."/>
            <person name="Pawlowska J."/>
        </authorList>
    </citation>
    <scope>NUCLEOTIDE SEQUENCE [LARGE SCALE GENOMIC DNA]</scope>
    <source>
        <strain evidence="10 11">CBS 142.35</strain>
    </source>
</reference>
<comment type="similarity">
    <text evidence="1">Belongs to the glycosyltransferase 28 family.</text>
</comment>
<dbReference type="PANTHER" id="PTHR48050:SF25">
    <property type="entry name" value="STEROL 3-BETA-GLUCOSYLTRANSFERASE"/>
    <property type="match status" value="1"/>
</dbReference>
<comment type="catalytic activity">
    <reaction evidence="6">
        <text>ergosterol + UDP-alpha-D-glucose = ergosteryl 3-beta-D-glucoside + UDP + H(+)</text>
        <dbReference type="Rhea" id="RHEA:61836"/>
        <dbReference type="ChEBI" id="CHEBI:15378"/>
        <dbReference type="ChEBI" id="CHEBI:16933"/>
        <dbReference type="ChEBI" id="CHEBI:52973"/>
        <dbReference type="ChEBI" id="CHEBI:58223"/>
        <dbReference type="ChEBI" id="CHEBI:58885"/>
    </reaction>
    <physiologicalReaction direction="left-to-right" evidence="6">
        <dbReference type="Rhea" id="RHEA:61837"/>
    </physiologicalReaction>
</comment>
<dbReference type="Proteomes" id="UP000646827">
    <property type="component" value="Unassembled WGS sequence"/>
</dbReference>
<proteinExistence type="inferred from homology"/>
<dbReference type="EC" id="2.4.1.173" evidence="2"/>
<dbReference type="InterPro" id="IPR050426">
    <property type="entry name" value="Glycosyltransferase_28"/>
</dbReference>
<evidence type="ECO:0000313" key="11">
    <source>
        <dbReference type="Proteomes" id="UP000646827"/>
    </source>
</evidence>
<dbReference type="FunFam" id="3.40.50.2000:FF:000029">
    <property type="entry name" value="Sterol 3-beta-glucosyltransferase"/>
    <property type="match status" value="1"/>
</dbReference>
<dbReference type="InterPro" id="IPR010610">
    <property type="entry name" value="EryCIII-like_C"/>
</dbReference>
<protein>
    <recommendedName>
        <fullName evidence="2">sterol 3beta-glucosyltransferase</fullName>
        <ecNumber evidence="2">2.4.1.173</ecNumber>
    </recommendedName>
    <alternativeName>
        <fullName evidence="5">Autophagy-related protein 26</fullName>
    </alternativeName>
</protein>
<evidence type="ECO:0000256" key="4">
    <source>
        <dbReference type="ARBA" id="ARBA00022679"/>
    </source>
</evidence>
<dbReference type="CDD" id="cd03784">
    <property type="entry name" value="GT1_Gtf-like"/>
    <property type="match status" value="1"/>
</dbReference>
<dbReference type="GO" id="GO:0005975">
    <property type="term" value="P:carbohydrate metabolic process"/>
    <property type="evidence" value="ECO:0007669"/>
    <property type="project" value="InterPro"/>
</dbReference>
<evidence type="ECO:0000259" key="9">
    <source>
        <dbReference type="Pfam" id="PF06722"/>
    </source>
</evidence>
<evidence type="ECO:0000256" key="2">
    <source>
        <dbReference type="ARBA" id="ARBA00012650"/>
    </source>
</evidence>
<name>A0A8H7VKD9_9FUNG</name>
<sequence>MNINIYLDGPPLLSNTSKNDSFNKPLLPKSNMHITCLTIGSRGDVQPYIALCKELQTEGHRCRIASHSEYQPWVEDHGIEFRSIGGDPGELMKLCVDNGFLSYSFVKDGSKFFYTWFDELLATAWEACQGTDLLIESPSAMVGVHMAEKLEIPYFRSMPFPWTRTTRFPHPFAVQNYTSGRLLYNDMTYVMIDIALWAGTSKAINRFRRKKLGLPHTTREKLELWGVPHIYSFSPSVVAMPPDWADFIHCTGYWFLDNPNTSWKPSTELLQFLGNTSPSTQQKDEEKKPIVYIGFGSIIVPDPNAMSIVIVEAVKQANVRAIVCKGWSSRRNDNDNQQGQQEDDDKIATAILQGHPDILSLDSVPHDWLFPQIQGVVHHGGAGTTAAGLRAGLPTVIKPFFGDQRFWGQRIEELGVGICIPKLTTDKLTEALIEITHNLVTISKAKALGATIQEENGLKKAVECIYRDIHLAKRGKE</sequence>
<gene>
    <name evidence="10" type="ORF">INT45_007767</name>
</gene>
<comment type="catalytic activity">
    <reaction evidence="7">
        <text>a sterol + UDP-alpha-D-glucose = a sterol 3-beta-D-glucoside + UDP + H(+)</text>
        <dbReference type="Rhea" id="RHEA:22724"/>
        <dbReference type="ChEBI" id="CHEBI:15378"/>
        <dbReference type="ChEBI" id="CHEBI:15889"/>
        <dbReference type="ChEBI" id="CHEBI:37424"/>
        <dbReference type="ChEBI" id="CHEBI:58223"/>
        <dbReference type="ChEBI" id="CHEBI:58885"/>
        <dbReference type="EC" id="2.4.1.173"/>
    </reaction>
    <physiologicalReaction direction="left-to-right" evidence="7">
        <dbReference type="Rhea" id="RHEA:22725"/>
    </physiologicalReaction>
</comment>
<dbReference type="GO" id="GO:0016125">
    <property type="term" value="P:sterol metabolic process"/>
    <property type="evidence" value="ECO:0007669"/>
    <property type="project" value="TreeGrafter"/>
</dbReference>
<comment type="caution">
    <text evidence="10">The sequence shown here is derived from an EMBL/GenBank/DDBJ whole genome shotgun (WGS) entry which is preliminary data.</text>
</comment>
<keyword evidence="4" id="KW-0808">Transferase</keyword>
<dbReference type="Pfam" id="PF06722">
    <property type="entry name" value="EryCIII-like_C"/>
    <property type="match status" value="1"/>
</dbReference>
<feature type="domain" description="Glycosyltransferase family 28 N-terminal" evidence="8">
    <location>
        <begin position="34"/>
        <end position="167"/>
    </location>
</feature>
<keyword evidence="3" id="KW-0328">Glycosyltransferase</keyword>
<dbReference type="AlphaFoldDB" id="A0A8H7VKD9"/>
<dbReference type="Gene3D" id="3.40.50.2000">
    <property type="entry name" value="Glycogen Phosphorylase B"/>
    <property type="match status" value="2"/>
</dbReference>
<dbReference type="EMBL" id="JAEPRB010000166">
    <property type="protein sequence ID" value="KAG2219728.1"/>
    <property type="molecule type" value="Genomic_DNA"/>
</dbReference>
<evidence type="ECO:0000256" key="1">
    <source>
        <dbReference type="ARBA" id="ARBA00006962"/>
    </source>
</evidence>
<evidence type="ECO:0000256" key="3">
    <source>
        <dbReference type="ARBA" id="ARBA00022676"/>
    </source>
</evidence>
<evidence type="ECO:0000256" key="6">
    <source>
        <dbReference type="ARBA" id="ARBA00047886"/>
    </source>
</evidence>
<dbReference type="InterPro" id="IPR004276">
    <property type="entry name" value="GlycoTrans_28_N"/>
</dbReference>
<evidence type="ECO:0000313" key="10">
    <source>
        <dbReference type="EMBL" id="KAG2219728.1"/>
    </source>
</evidence>
<feature type="domain" description="Erythromycin biosynthesis protein CIII-like C-terminal" evidence="9">
    <location>
        <begin position="358"/>
        <end position="443"/>
    </location>
</feature>
<accession>A0A8H7VKD9</accession>
<dbReference type="GO" id="GO:0016906">
    <property type="term" value="F:sterol 3-beta-glucosyltransferase activity"/>
    <property type="evidence" value="ECO:0007669"/>
    <property type="project" value="UniProtKB-EC"/>
</dbReference>
<dbReference type="FunFam" id="3.40.50.2000:FF:000009">
    <property type="entry name" value="Sterol 3-beta-glucosyltransferase UGT80A2"/>
    <property type="match status" value="1"/>
</dbReference>
<dbReference type="OrthoDB" id="10261837at2759"/>
<dbReference type="Pfam" id="PF03033">
    <property type="entry name" value="Glyco_transf_28"/>
    <property type="match status" value="1"/>
</dbReference>
<organism evidence="10 11">
    <name type="scientific">Circinella minor</name>
    <dbReference type="NCBI Taxonomy" id="1195481"/>
    <lineage>
        <taxon>Eukaryota</taxon>
        <taxon>Fungi</taxon>
        <taxon>Fungi incertae sedis</taxon>
        <taxon>Mucoromycota</taxon>
        <taxon>Mucoromycotina</taxon>
        <taxon>Mucoromycetes</taxon>
        <taxon>Mucorales</taxon>
        <taxon>Lichtheimiaceae</taxon>
        <taxon>Circinella</taxon>
    </lineage>
</organism>
<dbReference type="SUPFAM" id="SSF53756">
    <property type="entry name" value="UDP-Glycosyltransferase/glycogen phosphorylase"/>
    <property type="match status" value="1"/>
</dbReference>